<organism evidence="2 3">
    <name type="scientific">Qingrenia yutianensis</name>
    <dbReference type="NCBI Taxonomy" id="2763676"/>
    <lineage>
        <taxon>Bacteria</taxon>
        <taxon>Bacillati</taxon>
        <taxon>Bacillota</taxon>
        <taxon>Clostridia</taxon>
        <taxon>Eubacteriales</taxon>
        <taxon>Oscillospiraceae</taxon>
        <taxon>Qingrenia</taxon>
    </lineage>
</organism>
<comment type="caution">
    <text evidence="2">The sequence shown here is derived from an EMBL/GenBank/DDBJ whole genome shotgun (WGS) entry which is preliminary data.</text>
</comment>
<evidence type="ECO:0000256" key="1">
    <source>
        <dbReference type="SAM" id="SignalP"/>
    </source>
</evidence>
<protein>
    <submittedName>
        <fullName evidence="2">Uncharacterized protein</fullName>
    </submittedName>
</protein>
<name>A0A926F4J6_9FIRM</name>
<keyword evidence="3" id="KW-1185">Reference proteome</keyword>
<proteinExistence type="predicted"/>
<evidence type="ECO:0000313" key="3">
    <source>
        <dbReference type="Proteomes" id="UP000647416"/>
    </source>
</evidence>
<sequence>MRKISIFLITLSLAVSTISANAAPVPKESLPYYATTEQVTVAENLIGGILDEVKNGLGYAEARAKSNVIIFNAWLNGQTGGYAYGELTPIANNAIYQYRDMCLRPNFYIENEEKVKNIIAEVIMQYANGEIDYTKAEFNARVKIYQSINPTFNPDEEFAKDSCYRDIPAVDNGIFAIARKLLLEVK</sequence>
<feature type="signal peptide" evidence="1">
    <location>
        <begin position="1"/>
        <end position="22"/>
    </location>
</feature>
<accession>A0A926F4J6</accession>
<evidence type="ECO:0000313" key="2">
    <source>
        <dbReference type="EMBL" id="MBC8595623.1"/>
    </source>
</evidence>
<keyword evidence="1" id="KW-0732">Signal</keyword>
<feature type="chain" id="PRO_5037749560" evidence="1">
    <location>
        <begin position="23"/>
        <end position="186"/>
    </location>
</feature>
<gene>
    <name evidence="2" type="ORF">H8706_01895</name>
</gene>
<dbReference type="AlphaFoldDB" id="A0A926F4J6"/>
<dbReference type="RefSeq" id="WP_262431288.1">
    <property type="nucleotide sequence ID" value="NZ_JACRTE010000002.1"/>
</dbReference>
<dbReference type="Proteomes" id="UP000647416">
    <property type="component" value="Unassembled WGS sequence"/>
</dbReference>
<dbReference type="EMBL" id="JACRTE010000002">
    <property type="protein sequence ID" value="MBC8595623.1"/>
    <property type="molecule type" value="Genomic_DNA"/>
</dbReference>
<reference evidence="2" key="1">
    <citation type="submission" date="2020-08" db="EMBL/GenBank/DDBJ databases">
        <title>Genome public.</title>
        <authorList>
            <person name="Liu C."/>
            <person name="Sun Q."/>
        </authorList>
    </citation>
    <scope>NUCLEOTIDE SEQUENCE</scope>
    <source>
        <strain evidence="2">NSJ-50</strain>
    </source>
</reference>